<organism evidence="1">
    <name type="scientific">Rhizophora mucronata</name>
    <name type="common">Asiatic mangrove</name>
    <dbReference type="NCBI Taxonomy" id="61149"/>
    <lineage>
        <taxon>Eukaryota</taxon>
        <taxon>Viridiplantae</taxon>
        <taxon>Streptophyta</taxon>
        <taxon>Embryophyta</taxon>
        <taxon>Tracheophyta</taxon>
        <taxon>Spermatophyta</taxon>
        <taxon>Magnoliopsida</taxon>
        <taxon>eudicotyledons</taxon>
        <taxon>Gunneridae</taxon>
        <taxon>Pentapetalae</taxon>
        <taxon>rosids</taxon>
        <taxon>fabids</taxon>
        <taxon>Malpighiales</taxon>
        <taxon>Rhizophoraceae</taxon>
        <taxon>Rhizophora</taxon>
    </lineage>
</organism>
<reference evidence="1" key="1">
    <citation type="submission" date="2018-02" db="EMBL/GenBank/DDBJ databases">
        <title>Rhizophora mucronata_Transcriptome.</title>
        <authorList>
            <person name="Meera S.P."/>
            <person name="Sreeshan A."/>
            <person name="Augustine A."/>
        </authorList>
    </citation>
    <scope>NUCLEOTIDE SEQUENCE</scope>
    <source>
        <tissue evidence="1">Leaf</tissue>
    </source>
</reference>
<dbReference type="AlphaFoldDB" id="A0A2P2P673"/>
<name>A0A2P2P673_RHIMU</name>
<sequence>MMTLETTLVGSSLLCFCGFLDFVMLSDILQSHSNSFYFCARLAGVMSFVVRHH</sequence>
<accession>A0A2P2P673</accession>
<proteinExistence type="predicted"/>
<protein>
    <submittedName>
        <fullName evidence="1">Uncharacterized protein</fullName>
    </submittedName>
</protein>
<evidence type="ECO:0000313" key="1">
    <source>
        <dbReference type="EMBL" id="MBX50207.1"/>
    </source>
</evidence>
<dbReference type="EMBL" id="GGEC01069723">
    <property type="protein sequence ID" value="MBX50207.1"/>
    <property type="molecule type" value="Transcribed_RNA"/>
</dbReference>